<organism evidence="2 3">
    <name type="scientific">Conexibacter arvalis</name>
    <dbReference type="NCBI Taxonomy" id="912552"/>
    <lineage>
        <taxon>Bacteria</taxon>
        <taxon>Bacillati</taxon>
        <taxon>Actinomycetota</taxon>
        <taxon>Thermoleophilia</taxon>
        <taxon>Solirubrobacterales</taxon>
        <taxon>Conexibacteraceae</taxon>
        <taxon>Conexibacter</taxon>
    </lineage>
</organism>
<dbReference type="AlphaFoldDB" id="A0A840IH63"/>
<reference evidence="2 3" key="1">
    <citation type="submission" date="2020-08" db="EMBL/GenBank/DDBJ databases">
        <title>Genomic Encyclopedia of Archaeal and Bacterial Type Strains, Phase II (KMG-II): from individual species to whole genera.</title>
        <authorList>
            <person name="Goeker M."/>
        </authorList>
    </citation>
    <scope>NUCLEOTIDE SEQUENCE [LARGE SCALE GENOMIC DNA]</scope>
    <source>
        <strain evidence="2 3">DSM 23288</strain>
    </source>
</reference>
<protein>
    <submittedName>
        <fullName evidence="2">Uncharacterized protein</fullName>
    </submittedName>
</protein>
<keyword evidence="3" id="KW-1185">Reference proteome</keyword>
<sequence>MPCETAHFRPADSGVLVAAALACPVCLSSAVRWSLLGGRYDRRASCACTACGHERDVFLTPEQALRLSLHRTCPLDLTFHSPDLLTAL</sequence>
<comment type="caution">
    <text evidence="2">The sequence shown here is derived from an EMBL/GenBank/DDBJ whole genome shotgun (WGS) entry which is preliminary data.</text>
</comment>
<dbReference type="Proteomes" id="UP000585272">
    <property type="component" value="Unassembled WGS sequence"/>
</dbReference>
<keyword evidence="1" id="KW-0812">Transmembrane</keyword>
<evidence type="ECO:0000313" key="2">
    <source>
        <dbReference type="EMBL" id="MBB4664119.1"/>
    </source>
</evidence>
<dbReference type="EMBL" id="JACHNU010000006">
    <property type="protein sequence ID" value="MBB4664119.1"/>
    <property type="molecule type" value="Genomic_DNA"/>
</dbReference>
<keyword evidence="1" id="KW-1133">Transmembrane helix</keyword>
<evidence type="ECO:0000256" key="1">
    <source>
        <dbReference type="SAM" id="Phobius"/>
    </source>
</evidence>
<feature type="transmembrane region" description="Helical" evidence="1">
    <location>
        <begin position="15"/>
        <end position="35"/>
    </location>
</feature>
<gene>
    <name evidence="2" type="ORF">BDZ31_003722</name>
</gene>
<proteinExistence type="predicted"/>
<name>A0A840IH63_9ACTN</name>
<accession>A0A840IH63</accession>
<dbReference type="RefSeq" id="WP_183343878.1">
    <property type="nucleotide sequence ID" value="NZ_JACHNU010000006.1"/>
</dbReference>
<keyword evidence="1" id="KW-0472">Membrane</keyword>
<evidence type="ECO:0000313" key="3">
    <source>
        <dbReference type="Proteomes" id="UP000585272"/>
    </source>
</evidence>